<geneLocation type="mitochondrion" evidence="2"/>
<comment type="caution">
    <text evidence="2">The sequence shown here is derived from an EMBL/GenBank/DDBJ whole genome shotgun (WGS) entry which is preliminary data.</text>
</comment>
<organism evidence="2">
    <name type="scientific">Picea glauca</name>
    <name type="common">White spruce</name>
    <name type="synonym">Pinus glauca</name>
    <dbReference type="NCBI Taxonomy" id="3330"/>
    <lineage>
        <taxon>Eukaryota</taxon>
        <taxon>Viridiplantae</taxon>
        <taxon>Streptophyta</taxon>
        <taxon>Embryophyta</taxon>
        <taxon>Tracheophyta</taxon>
        <taxon>Spermatophyta</taxon>
        <taxon>Pinopsida</taxon>
        <taxon>Pinidae</taxon>
        <taxon>Conifers I</taxon>
        <taxon>Pinales</taxon>
        <taxon>Pinaceae</taxon>
        <taxon>Picea</taxon>
    </lineage>
</organism>
<proteinExistence type="predicted"/>
<evidence type="ECO:0000313" key="1">
    <source>
        <dbReference type="EMBL" id="KUM45390.1"/>
    </source>
</evidence>
<dbReference type="EMBL" id="LKAM01000005">
    <property type="protein sequence ID" value="KUM48582.1"/>
    <property type="molecule type" value="Genomic_DNA"/>
</dbReference>
<dbReference type="AlphaFoldDB" id="A0A101M094"/>
<dbReference type="EMBL" id="LKAM01000019">
    <property type="protein sequence ID" value="KUM45390.1"/>
    <property type="molecule type" value="Genomic_DNA"/>
</dbReference>
<reference evidence="2" key="1">
    <citation type="journal article" date="2015" name="Genome Biol. Evol.">
        <title>Organellar Genomes of White Spruce (Picea glauca): Assembly and Annotation.</title>
        <authorList>
            <person name="Jackman S.D."/>
            <person name="Warren R.L."/>
            <person name="Gibb E.A."/>
            <person name="Vandervalk B.P."/>
            <person name="Mohamadi H."/>
            <person name="Chu J."/>
            <person name="Raymond A."/>
            <person name="Pleasance S."/>
            <person name="Coope R."/>
            <person name="Wildung M.R."/>
            <person name="Ritland C.E."/>
            <person name="Bousquet J."/>
            <person name="Jones S.J."/>
            <person name="Bohlmann J."/>
            <person name="Birol I."/>
        </authorList>
    </citation>
    <scope>NUCLEOTIDE SEQUENCE [LARGE SCALE GENOMIC DNA]</scope>
    <source>
        <tissue evidence="2">Flushing bud</tissue>
    </source>
</reference>
<gene>
    <name evidence="1" type="ORF">ABT39_MTgene2657</name>
    <name evidence="2" type="ORF">ABT39_MTgene4597</name>
</gene>
<evidence type="ECO:0000313" key="2">
    <source>
        <dbReference type="EMBL" id="KUM48582.1"/>
    </source>
</evidence>
<sequence>MGISRIRQILVDTPNILNVSVDSLLVALSSPGLSPLPLRGRFLLAPQRLVSPSQTNTVDEQFGPDNEWPACLPSAIDKI</sequence>
<keyword evidence="2" id="KW-0496">Mitochondrion</keyword>
<accession>A0A101M094</accession>
<name>A0A101M094_PICGL</name>
<protein>
    <submittedName>
        <fullName evidence="2">Uncharacterized protein</fullName>
    </submittedName>
</protein>